<evidence type="ECO:0000256" key="5">
    <source>
        <dbReference type="ARBA" id="ARBA00038359"/>
    </source>
</evidence>
<evidence type="ECO:0000256" key="1">
    <source>
        <dbReference type="ARBA" id="ARBA00004141"/>
    </source>
</evidence>
<keyword evidence="4 7" id="KW-0472">Membrane</keyword>
<evidence type="ECO:0000256" key="2">
    <source>
        <dbReference type="ARBA" id="ARBA00022692"/>
    </source>
</evidence>
<dbReference type="OrthoDB" id="444631at2759"/>
<keyword evidence="10" id="KW-1185">Reference proteome</keyword>
<evidence type="ECO:0000256" key="3">
    <source>
        <dbReference type="ARBA" id="ARBA00022989"/>
    </source>
</evidence>
<dbReference type="EMBL" id="CAJVRM010000126">
    <property type="protein sequence ID" value="CAG8975094.1"/>
    <property type="molecule type" value="Genomic_DNA"/>
</dbReference>
<feature type="compositionally biased region" description="Polar residues" evidence="6">
    <location>
        <begin position="357"/>
        <end position="385"/>
    </location>
</feature>
<evidence type="ECO:0000259" key="8">
    <source>
        <dbReference type="Pfam" id="PF20684"/>
    </source>
</evidence>
<comment type="subcellular location">
    <subcellularLocation>
        <location evidence="1">Membrane</location>
        <topology evidence="1">Multi-pass membrane protein</topology>
    </subcellularLocation>
</comment>
<keyword evidence="2 7" id="KW-0812">Transmembrane</keyword>
<feature type="transmembrane region" description="Helical" evidence="7">
    <location>
        <begin position="140"/>
        <end position="162"/>
    </location>
</feature>
<dbReference type="InterPro" id="IPR052337">
    <property type="entry name" value="SAT4-like"/>
</dbReference>
<feature type="transmembrane region" description="Helical" evidence="7">
    <location>
        <begin position="106"/>
        <end position="128"/>
    </location>
</feature>
<feature type="transmembrane region" description="Helical" evidence="7">
    <location>
        <begin position="20"/>
        <end position="41"/>
    </location>
</feature>
<evidence type="ECO:0000256" key="4">
    <source>
        <dbReference type="ARBA" id="ARBA00023136"/>
    </source>
</evidence>
<feature type="transmembrane region" description="Helical" evidence="7">
    <location>
        <begin position="267"/>
        <end position="289"/>
    </location>
</feature>
<feature type="transmembrane region" description="Helical" evidence="7">
    <location>
        <begin position="53"/>
        <end position="74"/>
    </location>
</feature>
<evidence type="ECO:0000256" key="7">
    <source>
        <dbReference type="SAM" id="Phobius"/>
    </source>
</evidence>
<gene>
    <name evidence="9" type="ORF">HYALB_00008934</name>
</gene>
<dbReference type="Pfam" id="PF20684">
    <property type="entry name" value="Fung_rhodopsin"/>
    <property type="match status" value="1"/>
</dbReference>
<proteinExistence type="inferred from homology"/>
<feature type="domain" description="Rhodopsin" evidence="8">
    <location>
        <begin position="37"/>
        <end position="290"/>
    </location>
</feature>
<sequence>MESQTLSPTMVPPSVRKSTFLAVIWAGTAIGTLGLAFRLFVRVKYLHRLQFDDFLVSFAWMLLLGTALLWTVIINNFYEIANFLSGKAYLTATFPHSLEQYLHGSLAAWLMFYLVLWTIKINFLLFFRKLGDKVTNYYKIYWWAVLIFTLAAGIVCVGTIQYDCLAVTFEQSTASQGTCAGPKDIKFQDFALKFPAALDIITDALIISMPISMLWRVRMTIKRKLQLGGIFCLVILTIVVAIVRIAIVSSAAGSNANKQVEVTSHFIWHHIEASVAVLVACLASFRTLFAAKERERDAEQREQRERAGRPAGPKARVLWARAKYIQDSLFSTTPTVNGTTKLDSHTSDGMDYPLRSVNGNKSYDTEHTLNGQDQSLTTVPSHRGA</sequence>
<organism evidence="9 10">
    <name type="scientific">Hymenoscyphus albidus</name>
    <dbReference type="NCBI Taxonomy" id="595503"/>
    <lineage>
        <taxon>Eukaryota</taxon>
        <taxon>Fungi</taxon>
        <taxon>Dikarya</taxon>
        <taxon>Ascomycota</taxon>
        <taxon>Pezizomycotina</taxon>
        <taxon>Leotiomycetes</taxon>
        <taxon>Helotiales</taxon>
        <taxon>Helotiaceae</taxon>
        <taxon>Hymenoscyphus</taxon>
    </lineage>
</organism>
<comment type="caution">
    <text evidence="9">The sequence shown here is derived from an EMBL/GenBank/DDBJ whole genome shotgun (WGS) entry which is preliminary data.</text>
</comment>
<name>A0A9N9LH53_9HELO</name>
<feature type="transmembrane region" description="Helical" evidence="7">
    <location>
        <begin position="227"/>
        <end position="247"/>
    </location>
</feature>
<feature type="region of interest" description="Disordered" evidence="6">
    <location>
        <begin position="336"/>
        <end position="385"/>
    </location>
</feature>
<protein>
    <recommendedName>
        <fullName evidence="8">Rhodopsin domain-containing protein</fullName>
    </recommendedName>
</protein>
<dbReference type="PANTHER" id="PTHR33048:SF47">
    <property type="entry name" value="INTEGRAL MEMBRANE PROTEIN-RELATED"/>
    <property type="match status" value="1"/>
</dbReference>
<accession>A0A9N9LH53</accession>
<evidence type="ECO:0000313" key="10">
    <source>
        <dbReference type="Proteomes" id="UP000701801"/>
    </source>
</evidence>
<comment type="similarity">
    <text evidence="5">Belongs to the SAT4 family.</text>
</comment>
<evidence type="ECO:0000256" key="6">
    <source>
        <dbReference type="SAM" id="MobiDB-lite"/>
    </source>
</evidence>
<reference evidence="9" key="1">
    <citation type="submission" date="2021-07" db="EMBL/GenBank/DDBJ databases">
        <authorList>
            <person name="Durling M."/>
        </authorList>
    </citation>
    <scope>NUCLEOTIDE SEQUENCE</scope>
</reference>
<dbReference type="GO" id="GO:0016020">
    <property type="term" value="C:membrane"/>
    <property type="evidence" value="ECO:0007669"/>
    <property type="project" value="UniProtKB-SubCell"/>
</dbReference>
<dbReference type="AlphaFoldDB" id="A0A9N9LH53"/>
<dbReference type="InterPro" id="IPR049326">
    <property type="entry name" value="Rhodopsin_dom_fungi"/>
</dbReference>
<evidence type="ECO:0000313" key="9">
    <source>
        <dbReference type="EMBL" id="CAG8975094.1"/>
    </source>
</evidence>
<dbReference type="Proteomes" id="UP000701801">
    <property type="component" value="Unassembled WGS sequence"/>
</dbReference>
<keyword evidence="3 7" id="KW-1133">Transmembrane helix</keyword>
<feature type="transmembrane region" description="Helical" evidence="7">
    <location>
        <begin position="196"/>
        <end position="215"/>
    </location>
</feature>
<dbReference type="PANTHER" id="PTHR33048">
    <property type="entry name" value="PTH11-LIKE INTEGRAL MEMBRANE PROTEIN (AFU_ORTHOLOGUE AFUA_5G11245)"/>
    <property type="match status" value="1"/>
</dbReference>